<comment type="catalytic activity">
    <reaction evidence="5">
        <text>L-glutaminyl-[peptide chain release factor] + S-adenosyl-L-methionine = N(5)-methyl-L-glutaminyl-[peptide chain release factor] + S-adenosyl-L-homocysteine + H(+)</text>
        <dbReference type="Rhea" id="RHEA:42896"/>
        <dbReference type="Rhea" id="RHEA-COMP:10271"/>
        <dbReference type="Rhea" id="RHEA-COMP:10272"/>
        <dbReference type="ChEBI" id="CHEBI:15378"/>
        <dbReference type="ChEBI" id="CHEBI:30011"/>
        <dbReference type="ChEBI" id="CHEBI:57856"/>
        <dbReference type="ChEBI" id="CHEBI:59789"/>
        <dbReference type="ChEBI" id="CHEBI:61891"/>
        <dbReference type="EC" id="2.1.1.297"/>
    </reaction>
</comment>
<dbReference type="InterPro" id="IPR022446">
    <property type="entry name" value="MeTrfrase_put"/>
</dbReference>
<protein>
    <recommendedName>
        <fullName evidence="1">peptide chain release factor N(5)-glutamine methyltransferase</fullName>
        <ecNumber evidence="1">2.1.1.297</ecNumber>
    </recommendedName>
</protein>
<keyword evidence="3" id="KW-0808">Transferase</keyword>
<reference evidence="8" key="1">
    <citation type="journal article" date="2019" name="Int. J. Syst. Evol. Microbiol.">
        <title>The Global Catalogue of Microorganisms (GCM) 10K type strain sequencing project: providing services to taxonomists for standard genome sequencing and annotation.</title>
        <authorList>
            <consortium name="The Broad Institute Genomics Platform"/>
            <consortium name="The Broad Institute Genome Sequencing Center for Infectious Disease"/>
            <person name="Wu L."/>
            <person name="Ma J."/>
        </authorList>
    </citation>
    <scope>NUCLEOTIDE SEQUENCE [LARGE SCALE GENOMIC DNA]</scope>
    <source>
        <strain evidence="8">CGMCC 4.7641</strain>
    </source>
</reference>
<dbReference type="InterPro" id="IPR004556">
    <property type="entry name" value="HemK-like"/>
</dbReference>
<dbReference type="PANTHER" id="PTHR18895">
    <property type="entry name" value="HEMK METHYLTRANSFERASE"/>
    <property type="match status" value="1"/>
</dbReference>
<dbReference type="Gene3D" id="3.40.50.150">
    <property type="entry name" value="Vaccinia Virus protein VP39"/>
    <property type="match status" value="1"/>
</dbReference>
<dbReference type="Proteomes" id="UP001597483">
    <property type="component" value="Unassembled WGS sequence"/>
</dbReference>
<accession>A0ABW5HIN4</accession>
<dbReference type="CDD" id="cd02440">
    <property type="entry name" value="AdoMet_MTases"/>
    <property type="match status" value="1"/>
</dbReference>
<dbReference type="InterPro" id="IPR050320">
    <property type="entry name" value="N5-glutamine_MTase"/>
</dbReference>
<dbReference type="NCBIfam" id="TIGR03704">
    <property type="entry name" value="PrmC_rel_meth"/>
    <property type="match status" value="1"/>
</dbReference>
<dbReference type="EMBL" id="JBHUKS010000029">
    <property type="protein sequence ID" value="MFD2473025.1"/>
    <property type="molecule type" value="Genomic_DNA"/>
</dbReference>
<keyword evidence="2" id="KW-0489">Methyltransferase</keyword>
<evidence type="ECO:0000259" key="6">
    <source>
        <dbReference type="Pfam" id="PF05175"/>
    </source>
</evidence>
<dbReference type="Pfam" id="PF05175">
    <property type="entry name" value="MTS"/>
    <property type="match status" value="1"/>
</dbReference>
<evidence type="ECO:0000256" key="2">
    <source>
        <dbReference type="ARBA" id="ARBA00022603"/>
    </source>
</evidence>
<dbReference type="SUPFAM" id="SSF53335">
    <property type="entry name" value="S-adenosyl-L-methionine-dependent methyltransferases"/>
    <property type="match status" value="1"/>
</dbReference>
<evidence type="ECO:0000313" key="7">
    <source>
        <dbReference type="EMBL" id="MFD2473025.1"/>
    </source>
</evidence>
<dbReference type="Gene3D" id="1.10.8.10">
    <property type="entry name" value="DNA helicase RuvA subunit, C-terminal domain"/>
    <property type="match status" value="1"/>
</dbReference>
<sequence length="256" mass="26785">MSDGAFEDVVARLRAAGCVFAEEEARLLLGQSGDSGDVAGMVERRVAGEPLEYILGWAEFMGRRFAVAPGVFVPRHRTELLVRLAVGFARSNKVVLDLCCGSGALGATVAAEVPAIELHAADVEPAAVDCARRNVPGEVYKGDLYAPLPPGLRGRVDVLIANVPYVPTGDVALMPPEARDHEPRVALDGGADGLDVLRRVVAEAPAWLAPGGHVLFEASERQAEAAAAEVRRAGLAASVEADGELGATVVVGLREH</sequence>
<proteinExistence type="predicted"/>
<dbReference type="InterPro" id="IPR029063">
    <property type="entry name" value="SAM-dependent_MTases_sf"/>
</dbReference>
<dbReference type="PANTHER" id="PTHR18895:SF74">
    <property type="entry name" value="MTRF1L RELEASE FACTOR GLUTAMINE METHYLTRANSFERASE"/>
    <property type="match status" value="1"/>
</dbReference>
<evidence type="ECO:0000256" key="3">
    <source>
        <dbReference type="ARBA" id="ARBA00022679"/>
    </source>
</evidence>
<dbReference type="InterPro" id="IPR007848">
    <property type="entry name" value="Small_mtfrase_dom"/>
</dbReference>
<keyword evidence="8" id="KW-1185">Reference proteome</keyword>
<evidence type="ECO:0000313" key="8">
    <source>
        <dbReference type="Proteomes" id="UP001597483"/>
    </source>
</evidence>
<dbReference type="NCBIfam" id="TIGR00536">
    <property type="entry name" value="hemK_fam"/>
    <property type="match status" value="1"/>
</dbReference>
<organism evidence="7 8">
    <name type="scientific">Amycolatopsis silviterrae</name>
    <dbReference type="NCBI Taxonomy" id="1656914"/>
    <lineage>
        <taxon>Bacteria</taxon>
        <taxon>Bacillati</taxon>
        <taxon>Actinomycetota</taxon>
        <taxon>Actinomycetes</taxon>
        <taxon>Pseudonocardiales</taxon>
        <taxon>Pseudonocardiaceae</taxon>
        <taxon>Amycolatopsis</taxon>
    </lineage>
</organism>
<feature type="domain" description="Methyltransferase small" evidence="6">
    <location>
        <begin position="88"/>
        <end position="166"/>
    </location>
</feature>
<keyword evidence="4" id="KW-0949">S-adenosyl-L-methionine</keyword>
<gene>
    <name evidence="7" type="ORF">ACFSVL_36895</name>
</gene>
<evidence type="ECO:0000256" key="5">
    <source>
        <dbReference type="ARBA" id="ARBA00048391"/>
    </source>
</evidence>
<evidence type="ECO:0000256" key="1">
    <source>
        <dbReference type="ARBA" id="ARBA00012771"/>
    </source>
</evidence>
<name>A0ABW5HIN4_9PSEU</name>
<evidence type="ECO:0000256" key="4">
    <source>
        <dbReference type="ARBA" id="ARBA00022691"/>
    </source>
</evidence>
<comment type="caution">
    <text evidence="7">The sequence shown here is derived from an EMBL/GenBank/DDBJ whole genome shotgun (WGS) entry which is preliminary data.</text>
</comment>
<dbReference type="RefSeq" id="WP_378311183.1">
    <property type="nucleotide sequence ID" value="NZ_JBHUKS010000029.1"/>
</dbReference>
<dbReference type="EC" id="2.1.1.297" evidence="1"/>